<comment type="caution">
    <text evidence="3">The sequence shown here is derived from an EMBL/GenBank/DDBJ whole genome shotgun (WGS) entry which is preliminary data.</text>
</comment>
<evidence type="ECO:0000313" key="3">
    <source>
        <dbReference type="EMBL" id="KAG2444085.1"/>
    </source>
</evidence>
<dbReference type="GO" id="GO:0004792">
    <property type="term" value="F:thiosulfate-cyanide sulfurtransferase activity"/>
    <property type="evidence" value="ECO:0007669"/>
    <property type="project" value="TreeGrafter"/>
</dbReference>
<dbReference type="SMART" id="SM00450">
    <property type="entry name" value="RHOD"/>
    <property type="match status" value="1"/>
</dbReference>
<dbReference type="InterPro" id="IPR036873">
    <property type="entry name" value="Rhodanese-like_dom_sf"/>
</dbReference>
<gene>
    <name evidence="3" type="ORF">HYH02_009027</name>
</gene>
<dbReference type="EMBL" id="JAEHOD010000029">
    <property type="protein sequence ID" value="KAG2444085.1"/>
    <property type="molecule type" value="Genomic_DNA"/>
</dbReference>
<feature type="compositionally biased region" description="Low complexity" evidence="1">
    <location>
        <begin position="115"/>
        <end position="129"/>
    </location>
</feature>
<dbReference type="PROSITE" id="PS50206">
    <property type="entry name" value="RHODANESE_3"/>
    <property type="match status" value="1"/>
</dbReference>
<protein>
    <recommendedName>
        <fullName evidence="2">Rhodanese domain-containing protein</fullName>
    </recommendedName>
</protein>
<feature type="region of interest" description="Disordered" evidence="1">
    <location>
        <begin position="679"/>
        <end position="711"/>
    </location>
</feature>
<feature type="compositionally biased region" description="Gly residues" evidence="1">
    <location>
        <begin position="98"/>
        <end position="111"/>
    </location>
</feature>
<feature type="domain" description="Rhodanese" evidence="2">
    <location>
        <begin position="470"/>
        <end position="566"/>
    </location>
</feature>
<dbReference type="Gene3D" id="3.40.250.10">
    <property type="entry name" value="Rhodanese-like domain"/>
    <property type="match status" value="1"/>
</dbReference>
<dbReference type="SUPFAM" id="SSF52821">
    <property type="entry name" value="Rhodanese/Cell cycle control phosphatase"/>
    <property type="match status" value="1"/>
</dbReference>
<organism evidence="3 4">
    <name type="scientific">Chlamydomonas schloesseri</name>
    <dbReference type="NCBI Taxonomy" id="2026947"/>
    <lineage>
        <taxon>Eukaryota</taxon>
        <taxon>Viridiplantae</taxon>
        <taxon>Chlorophyta</taxon>
        <taxon>core chlorophytes</taxon>
        <taxon>Chlorophyceae</taxon>
        <taxon>CS clade</taxon>
        <taxon>Chlamydomonadales</taxon>
        <taxon>Chlamydomonadaceae</taxon>
        <taxon>Chlamydomonas</taxon>
    </lineage>
</organism>
<name>A0A835WB08_9CHLO</name>
<evidence type="ECO:0000259" key="2">
    <source>
        <dbReference type="PROSITE" id="PS50206"/>
    </source>
</evidence>
<feature type="compositionally biased region" description="Gly residues" evidence="1">
    <location>
        <begin position="679"/>
        <end position="689"/>
    </location>
</feature>
<dbReference type="Proteomes" id="UP000613740">
    <property type="component" value="Unassembled WGS sequence"/>
</dbReference>
<feature type="region of interest" description="Disordered" evidence="1">
    <location>
        <begin position="87"/>
        <end position="140"/>
    </location>
</feature>
<keyword evidence="4" id="KW-1185">Reference proteome</keyword>
<dbReference type="PANTHER" id="PTHR44086:SF10">
    <property type="entry name" value="THIOSULFATE SULFURTRANSFERASE_RHODANESE-LIKE DOMAIN-CONTAINING PROTEIN 3"/>
    <property type="match status" value="1"/>
</dbReference>
<dbReference type="OrthoDB" id="566238at2759"/>
<dbReference type="InterPro" id="IPR001763">
    <property type="entry name" value="Rhodanese-like_dom"/>
</dbReference>
<reference evidence="3" key="1">
    <citation type="journal article" date="2020" name="bioRxiv">
        <title>Comparative genomics of Chlamydomonas.</title>
        <authorList>
            <person name="Craig R.J."/>
            <person name="Hasan A.R."/>
            <person name="Ness R.W."/>
            <person name="Keightley P.D."/>
        </authorList>
    </citation>
    <scope>NUCLEOTIDE SEQUENCE</scope>
    <source>
        <strain evidence="3">CCAP 11/173</strain>
    </source>
</reference>
<dbReference type="Pfam" id="PF00581">
    <property type="entry name" value="Rhodanese"/>
    <property type="match status" value="1"/>
</dbReference>
<feature type="compositionally biased region" description="Gly residues" evidence="1">
    <location>
        <begin position="130"/>
        <end position="140"/>
    </location>
</feature>
<proteinExistence type="predicted"/>
<evidence type="ECO:0000256" key="1">
    <source>
        <dbReference type="SAM" id="MobiDB-lite"/>
    </source>
</evidence>
<evidence type="ECO:0000313" key="4">
    <source>
        <dbReference type="Proteomes" id="UP000613740"/>
    </source>
</evidence>
<sequence length="711" mass="68805">MPVVNVGGPVAWGLVVLVSAWAVRAGRALAGRRKARRNEEEDALVHDPNALQPRFLQHLSATAIRMLIETGALPCAILELAPDGTPAAGASRANGPQGHPGGSGVGAGVPGPGRPGASASTPPHAASSGGRAGGGSALAGGAGAAGASGGAAGLALQRIVPPELAAAVPCMTAAAWVRALAGPEPWRAELTRAAAATAAAAGVAGAGSPGAPGSSVRSSYASSYASSLGRDGGLTGGLSAGGAAAGLRARLPQQQAQRLSLTLGMGGTALGAHNGYGGAVLQGAGGTSLGEGGAAVDGAAATADRRLSAAGEGGTDAAGPLGTAPAAGPGAGYGLNQYGIGGGSGGGGGPLNSHGASAAAAATAGPAVTGNAALAAAVAAAAAAAAANMASLPYPPRHALLVVLGRNERHVAAVTAAAAAAGYSRVATWVGSPEAFAATSLGGPRLPAISKHALWLVLQLGPDPLFHVPATVIDVRRPDERLSYGAIRGTINIPADELAAALALPPPDFRQRYGVPQPSGPAEDVVVLLSRSGRRAAWAAQLCVDAGLRRVFVYGEGVYGWRLEDRVKPYRAYDLGALPPDPEPFTLEEADEAAGLEELHTLGMPLRQGPRPSRFAVASPGGPGAPGGGARGGPGLAMGMGLGMGPVGGMLPPLPAGMPYTGGGLGGMGVGVGAGLGRGGGAAPSGPGAGHHSRGGSGAARDWGWRGRSMR</sequence>
<dbReference type="GO" id="GO:0005739">
    <property type="term" value="C:mitochondrion"/>
    <property type="evidence" value="ECO:0007669"/>
    <property type="project" value="TreeGrafter"/>
</dbReference>
<dbReference type="PANTHER" id="PTHR44086">
    <property type="entry name" value="THIOSULFATE SULFURTRANSFERASE RDL2, MITOCHONDRIAL-RELATED"/>
    <property type="match status" value="1"/>
</dbReference>
<dbReference type="AlphaFoldDB" id="A0A835WB08"/>
<accession>A0A835WB08</accession>